<name>A0A8T0RE05_PANVG</name>
<dbReference type="AlphaFoldDB" id="A0A8T0RE05"/>
<reference evidence="1" key="1">
    <citation type="submission" date="2020-05" db="EMBL/GenBank/DDBJ databases">
        <title>WGS assembly of Panicum virgatum.</title>
        <authorList>
            <person name="Lovell J.T."/>
            <person name="Jenkins J."/>
            <person name="Shu S."/>
            <person name="Juenger T.E."/>
            <person name="Schmutz J."/>
        </authorList>
    </citation>
    <scope>NUCLEOTIDE SEQUENCE</scope>
    <source>
        <strain evidence="1">AP13</strain>
    </source>
</reference>
<proteinExistence type="predicted"/>
<keyword evidence="2" id="KW-1185">Reference proteome</keyword>
<protein>
    <submittedName>
        <fullName evidence="1">Uncharacterized protein</fullName>
    </submittedName>
</protein>
<comment type="caution">
    <text evidence="1">The sequence shown here is derived from an EMBL/GenBank/DDBJ whole genome shotgun (WGS) entry which is preliminary data.</text>
</comment>
<sequence>MSGRSTGRGEGETGRGSRTWWRRWCRGGGWNWGRSPNESLPHWRSWRRHVRAAHGERGGVDWTRRPDEVEEMVSRRRMELGEEMWGASHRRWRRCGAPAAGGGGGDWGGGGQRRWRGLGCGGGSEMRWEMRLIFGYLRPGVGAFALKLGSGIPPLIGGPHAIEHY</sequence>
<organism evidence="1 2">
    <name type="scientific">Panicum virgatum</name>
    <name type="common">Blackwell switchgrass</name>
    <dbReference type="NCBI Taxonomy" id="38727"/>
    <lineage>
        <taxon>Eukaryota</taxon>
        <taxon>Viridiplantae</taxon>
        <taxon>Streptophyta</taxon>
        <taxon>Embryophyta</taxon>
        <taxon>Tracheophyta</taxon>
        <taxon>Spermatophyta</taxon>
        <taxon>Magnoliopsida</taxon>
        <taxon>Liliopsida</taxon>
        <taxon>Poales</taxon>
        <taxon>Poaceae</taxon>
        <taxon>PACMAD clade</taxon>
        <taxon>Panicoideae</taxon>
        <taxon>Panicodae</taxon>
        <taxon>Paniceae</taxon>
        <taxon>Panicinae</taxon>
        <taxon>Panicum</taxon>
        <taxon>Panicum sect. Hiantes</taxon>
    </lineage>
</organism>
<accession>A0A8T0RE05</accession>
<dbReference type="EMBL" id="CM029047">
    <property type="protein sequence ID" value="KAG2583019.1"/>
    <property type="molecule type" value="Genomic_DNA"/>
</dbReference>
<evidence type="ECO:0000313" key="2">
    <source>
        <dbReference type="Proteomes" id="UP000823388"/>
    </source>
</evidence>
<evidence type="ECO:0000313" key="1">
    <source>
        <dbReference type="EMBL" id="KAG2583019.1"/>
    </source>
</evidence>
<gene>
    <name evidence="1" type="ORF">PVAP13_6KG226118</name>
</gene>
<dbReference type="Proteomes" id="UP000823388">
    <property type="component" value="Chromosome 6K"/>
</dbReference>